<organism evidence="2 3">
    <name type="scientific">Selenomonas ruminantium</name>
    <dbReference type="NCBI Taxonomy" id="971"/>
    <lineage>
        <taxon>Bacteria</taxon>
        <taxon>Bacillati</taxon>
        <taxon>Bacillota</taxon>
        <taxon>Negativicutes</taxon>
        <taxon>Selenomonadales</taxon>
        <taxon>Selenomonadaceae</taxon>
        <taxon>Selenomonas</taxon>
    </lineage>
</organism>
<dbReference type="AlphaFoldDB" id="A0A1H3XR60"/>
<gene>
    <name evidence="2" type="ORF">SAMN05660648_01566</name>
</gene>
<reference evidence="2 3" key="1">
    <citation type="submission" date="2016-10" db="EMBL/GenBank/DDBJ databases">
        <authorList>
            <person name="de Groot N.N."/>
        </authorList>
    </citation>
    <scope>NUCLEOTIDE SEQUENCE [LARGE SCALE GENOMIC DNA]</scope>
    <source>
        <strain evidence="2 3">DSM 2872</strain>
    </source>
</reference>
<evidence type="ECO:0000313" key="2">
    <source>
        <dbReference type="EMBL" id="SEA01381.1"/>
    </source>
</evidence>
<dbReference type="EMBL" id="FNQG01000006">
    <property type="protein sequence ID" value="SEA01381.1"/>
    <property type="molecule type" value="Genomic_DNA"/>
</dbReference>
<sequence>MITMTRQNLLKQNPINDEQLGKVNGGAIPIGPILKIVAPIILPPVIEQIQETLKKPKGNPAVPNTDLNPYVDKDAVPKKTYDTGEPVPNEDLNKYVEK</sequence>
<feature type="region of interest" description="Disordered" evidence="1">
    <location>
        <begin position="56"/>
        <end position="98"/>
    </location>
</feature>
<proteinExistence type="predicted"/>
<accession>A0A1H3XR60</accession>
<dbReference type="Proteomes" id="UP000183469">
    <property type="component" value="Unassembled WGS sequence"/>
</dbReference>
<evidence type="ECO:0000313" key="3">
    <source>
        <dbReference type="Proteomes" id="UP000183469"/>
    </source>
</evidence>
<protein>
    <submittedName>
        <fullName evidence="2">Uncharacterized protein</fullName>
    </submittedName>
</protein>
<feature type="compositionally biased region" description="Basic and acidic residues" evidence="1">
    <location>
        <begin position="71"/>
        <end position="82"/>
    </location>
</feature>
<name>A0A1H3XR60_SELRU</name>
<evidence type="ECO:0000256" key="1">
    <source>
        <dbReference type="SAM" id="MobiDB-lite"/>
    </source>
</evidence>